<dbReference type="PROSITE" id="PS51257">
    <property type="entry name" value="PROKAR_LIPOPROTEIN"/>
    <property type="match status" value="1"/>
</dbReference>
<dbReference type="InterPro" id="IPR003961">
    <property type="entry name" value="FN3_dom"/>
</dbReference>
<organism evidence="4 5">
    <name type="scientific">Halobacteriovorax marinus</name>
    <dbReference type="NCBI Taxonomy" id="97084"/>
    <lineage>
        <taxon>Bacteria</taxon>
        <taxon>Pseudomonadati</taxon>
        <taxon>Bdellovibrionota</taxon>
        <taxon>Bacteriovoracia</taxon>
        <taxon>Bacteriovoracales</taxon>
        <taxon>Halobacteriovoraceae</taxon>
        <taxon>Halobacteriovorax</taxon>
    </lineage>
</organism>
<reference evidence="5" key="1">
    <citation type="journal article" date="2017" name="Proc. Natl. Acad. Sci. U.S.A.">
        <title>Simulation of Deepwater Horizon oil plume reveals substrate specialization within a complex community of hydrocarbon-degraders.</title>
        <authorList>
            <person name="Hu P."/>
            <person name="Dubinsky E.A."/>
            <person name="Probst A.J."/>
            <person name="Wang J."/>
            <person name="Sieber C.M.K."/>
            <person name="Tom L.M."/>
            <person name="Gardinali P."/>
            <person name="Banfield J.F."/>
            <person name="Atlas R.M."/>
            <person name="Andersen G.L."/>
        </authorList>
    </citation>
    <scope>NUCLEOTIDE SEQUENCE [LARGE SCALE GENOMIC DNA]</scope>
</reference>
<evidence type="ECO:0000313" key="5">
    <source>
        <dbReference type="Proteomes" id="UP000196531"/>
    </source>
</evidence>
<proteinExistence type="predicted"/>
<dbReference type="InterPro" id="IPR050964">
    <property type="entry name" value="Striated_Muscle_Regulatory"/>
</dbReference>
<comment type="caution">
    <text evidence="4">The sequence shown here is derived from an EMBL/GenBank/DDBJ whole genome shotgun (WGS) entry which is preliminary data.</text>
</comment>
<dbReference type="Gene3D" id="2.60.40.10">
    <property type="entry name" value="Immunoglobulins"/>
    <property type="match status" value="1"/>
</dbReference>
<dbReference type="SUPFAM" id="SSF49265">
    <property type="entry name" value="Fibronectin type III"/>
    <property type="match status" value="1"/>
</dbReference>
<evidence type="ECO:0000313" key="4">
    <source>
        <dbReference type="EMBL" id="OUR97440.1"/>
    </source>
</evidence>
<dbReference type="PANTHER" id="PTHR13817:SF73">
    <property type="entry name" value="FIBRONECTIN TYPE-III DOMAIN-CONTAINING PROTEIN"/>
    <property type="match status" value="1"/>
</dbReference>
<dbReference type="Pfam" id="PF00041">
    <property type="entry name" value="fn3"/>
    <property type="match status" value="1"/>
</dbReference>
<accession>A0A1Y5FEX0</accession>
<dbReference type="InterPro" id="IPR013783">
    <property type="entry name" value="Ig-like_fold"/>
</dbReference>
<dbReference type="Proteomes" id="UP000196531">
    <property type="component" value="Unassembled WGS sequence"/>
</dbReference>
<name>A0A1Y5FEX0_9BACT</name>
<feature type="signal peptide" evidence="2">
    <location>
        <begin position="1"/>
        <end position="21"/>
    </location>
</feature>
<keyword evidence="2" id="KW-0732">Signal</keyword>
<dbReference type="AlphaFoldDB" id="A0A1Y5FEX0"/>
<dbReference type="SMART" id="SM00060">
    <property type="entry name" value="FN3"/>
    <property type="match status" value="1"/>
</dbReference>
<evidence type="ECO:0000259" key="3">
    <source>
        <dbReference type="PROSITE" id="PS50853"/>
    </source>
</evidence>
<dbReference type="EMBL" id="MAAO01000006">
    <property type="protein sequence ID" value="OUR97440.1"/>
    <property type="molecule type" value="Genomic_DNA"/>
</dbReference>
<sequence>MNIKTLLILTFLLTLYSCKGAGGGPEFEPNNLVSVDQDNDAERERALNLAPPTVISTSVSGNKTYVAGEVISVTLQFNKRTKITNGGSPRVPINIGGVTRYANYISGSTDRSHAFIFNYTVQAGDLDHDGVQLISPWDLNGAVVRDYADKDAILTYTPPTTNALLVDTSNLSFTVTEGSITTSPNLNLNITSSIAVEMYISDGCETGGTWVPYNANPIYPIPNLNAVNTVYVAVGNSFGGRSPCRSFTVAHDTLAPNLVSGLSIAGNSSDIVSETTSWSAASDNGPSGVSHYRMAISTNNNATGIIASGGFRSIGNVLSHAIDNGSTSFLTGLTNYFTLVTAVDNAGNESSIASIGPWQLVAISPERITSMSVVNASDTNIKVGWPYPTDNGFPIVDYVIEYKEASSPTWITISDGVKTVRREDLTALTPETYYHFRVKAYNGINYGAWSPTLTAETLPTIDFITTPYSAINVGGATMNQLVSLENDNQIFYGNNSASSFNDGSQISADLDRGKTISVPANDFTVVTATKPFFIAGRLGTGSDTYKANVVWQTSAWIGKNFLFNHSRSNPMKVKVYSFTAGTVTLTKGGGAVAGGIAAIAADAGHVFNIASYGSYEISSTSFIAVFGYANGNGSQYIDPKPLLPASNDLVGVPSRTGKFSTATAGTYNVYHSDTFSQTNQTINPGTTKDISSRGTKGYYRDEALRIRATQPIVGNSYADANGSCSSPLVPVAFQKTKFALNVQAQWVSFASTNEGTITAYEPTADGLGWETPRVYNLVRNGVDNNTPTKAYETAVKLRAGTIFEGTVPFQAWYEPLNDTNAADNDETLMFGWD</sequence>
<keyword evidence="1" id="KW-0677">Repeat</keyword>
<dbReference type="InterPro" id="IPR036116">
    <property type="entry name" value="FN3_sf"/>
</dbReference>
<evidence type="ECO:0000256" key="1">
    <source>
        <dbReference type="ARBA" id="ARBA00022737"/>
    </source>
</evidence>
<dbReference type="PANTHER" id="PTHR13817">
    <property type="entry name" value="TITIN"/>
    <property type="match status" value="1"/>
</dbReference>
<dbReference type="PROSITE" id="PS50853">
    <property type="entry name" value="FN3"/>
    <property type="match status" value="1"/>
</dbReference>
<protein>
    <recommendedName>
        <fullName evidence="3">Fibronectin type-III domain-containing protein</fullName>
    </recommendedName>
</protein>
<dbReference type="CDD" id="cd00063">
    <property type="entry name" value="FN3"/>
    <property type="match status" value="1"/>
</dbReference>
<evidence type="ECO:0000256" key="2">
    <source>
        <dbReference type="SAM" id="SignalP"/>
    </source>
</evidence>
<feature type="domain" description="Fibronectin type-III" evidence="3">
    <location>
        <begin position="364"/>
        <end position="460"/>
    </location>
</feature>
<gene>
    <name evidence="4" type="ORF">A9Q84_14030</name>
</gene>
<feature type="chain" id="PRO_5013277661" description="Fibronectin type-III domain-containing protein" evidence="2">
    <location>
        <begin position="22"/>
        <end position="833"/>
    </location>
</feature>